<dbReference type="Proteomes" id="UP000019143">
    <property type="component" value="Unassembled WGS sequence"/>
</dbReference>
<proteinExistence type="predicted"/>
<organism evidence="1 3">
    <name type="scientific">Xanthomonas arboricola pv. pruni str. MAFF 311562</name>
    <dbReference type="NCBI Taxonomy" id="1414836"/>
    <lineage>
        <taxon>Bacteria</taxon>
        <taxon>Pseudomonadati</taxon>
        <taxon>Pseudomonadota</taxon>
        <taxon>Gammaproteobacteria</taxon>
        <taxon>Lysobacterales</taxon>
        <taxon>Lysobacteraceae</taxon>
        <taxon>Xanthomonas</taxon>
    </lineage>
</organism>
<gene>
    <name evidence="1" type="ORF">XPU_0254</name>
    <name evidence="2" type="ORF">XPU_0259</name>
</gene>
<protein>
    <submittedName>
        <fullName evidence="1">Uncharacterized protein</fullName>
    </submittedName>
</protein>
<dbReference type="EMBL" id="BAVB01000039">
    <property type="protein sequence ID" value="GAE48727.1"/>
    <property type="molecule type" value="Genomic_DNA"/>
</dbReference>
<dbReference type="AlphaFoldDB" id="W4RX66"/>
<evidence type="ECO:0000313" key="1">
    <source>
        <dbReference type="EMBL" id="GAE48722.1"/>
    </source>
</evidence>
<accession>W4RX66</accession>
<evidence type="ECO:0000313" key="2">
    <source>
        <dbReference type="EMBL" id="GAE48727.1"/>
    </source>
</evidence>
<sequence length="63" mass="7058">MWQLWQSAVDMSLNLARPEKKIGANSLIHGDPGPIRTGDLPLRRDNVARLRPKRDKALRGSLA</sequence>
<dbReference type="EMBL" id="BAVB01000038">
    <property type="protein sequence ID" value="GAE48722.1"/>
    <property type="molecule type" value="Genomic_DNA"/>
</dbReference>
<reference evidence="1 3" key="1">
    <citation type="submission" date="2014-01" db="EMBL/GenBank/DDBJ databases">
        <title>Genome sequence and analysis of Xanthomonas arboricola pv. pruni.</title>
        <authorList>
            <person name="Fujikawa T."/>
            <person name="Nakazono-Nagaoka E."/>
        </authorList>
    </citation>
    <scope>NUCLEOTIDE SEQUENCE [LARGE SCALE GENOMIC DNA]</scope>
    <source>
        <strain evidence="3">MAFF 311562</strain>
        <strain evidence="1">MAFF311562</strain>
    </source>
</reference>
<evidence type="ECO:0000313" key="3">
    <source>
        <dbReference type="Proteomes" id="UP000019143"/>
    </source>
</evidence>
<comment type="caution">
    <text evidence="1">The sequence shown here is derived from an EMBL/GenBank/DDBJ whole genome shotgun (WGS) entry which is preliminary data.</text>
</comment>
<name>W4RX66_9XANT</name>